<dbReference type="AlphaFoldDB" id="A0A7X2NFS9"/>
<comment type="caution">
    <text evidence="7">The sequence shown here is derived from an EMBL/GenBank/DDBJ whole genome shotgun (WGS) entry which is preliminary data.</text>
</comment>
<evidence type="ECO:0000313" key="7">
    <source>
        <dbReference type="EMBL" id="MSS19626.1"/>
    </source>
</evidence>
<feature type="transmembrane region" description="Helical" evidence="6">
    <location>
        <begin position="6"/>
        <end position="30"/>
    </location>
</feature>
<dbReference type="Pfam" id="PF04286">
    <property type="entry name" value="DUF445"/>
    <property type="match status" value="1"/>
</dbReference>
<dbReference type="EMBL" id="VUMO01000004">
    <property type="protein sequence ID" value="MSS19626.1"/>
    <property type="molecule type" value="Genomic_DNA"/>
</dbReference>
<feature type="transmembrane region" description="Helical" evidence="6">
    <location>
        <begin position="275"/>
        <end position="293"/>
    </location>
</feature>
<dbReference type="PANTHER" id="PTHR35791">
    <property type="entry name" value="UPF0754 MEMBRANE PROTEIN YHEB"/>
    <property type="match status" value="1"/>
</dbReference>
<dbReference type="Proteomes" id="UP000461754">
    <property type="component" value="Unassembled WGS sequence"/>
</dbReference>
<evidence type="ECO:0000256" key="4">
    <source>
        <dbReference type="ARBA" id="ARBA00022989"/>
    </source>
</evidence>
<comment type="similarity">
    <text evidence="2">Belongs to the UPF0754 family.</text>
</comment>
<evidence type="ECO:0000313" key="8">
    <source>
        <dbReference type="Proteomes" id="UP000461754"/>
    </source>
</evidence>
<dbReference type="RefSeq" id="WP_154576036.1">
    <property type="nucleotide sequence ID" value="NZ_VUMO01000004.1"/>
</dbReference>
<evidence type="ECO:0000256" key="1">
    <source>
        <dbReference type="ARBA" id="ARBA00004308"/>
    </source>
</evidence>
<sequence length="294" mass="32818">MHILKIISGPLIGALIGYFTNYIAVKMLFFPKKEVRIFGKRLPFTPGAIPKGRKRLAKKAGSVIANQLITKEAIVSRMTEPEFENAMVNRIASLFTQSIEKMVANAGYSEAKTAQMKEKMTVSMTASIADSIKDIDFEQLVRDKGIVMIKQKLAGSLIGAFVTDGMLNNFVEPIAASLRDYVETDGRDLVQEQVAIKVEHLFSHSPESLLKRVDIEHEQIQRVIKNKYRTLAEEGVERILNRINVSDIVADAIDAMSIDELEEMVLSVMKKEFDMIINLGAFIGFVLGLLNLVI</sequence>
<name>A0A7X2NFS9_9FIRM</name>
<protein>
    <submittedName>
        <fullName evidence="7">DUF445 family protein</fullName>
    </submittedName>
</protein>
<proteinExistence type="inferred from homology"/>
<evidence type="ECO:0000256" key="2">
    <source>
        <dbReference type="ARBA" id="ARBA00008053"/>
    </source>
</evidence>
<dbReference type="InterPro" id="IPR007383">
    <property type="entry name" value="DUF445"/>
</dbReference>
<evidence type="ECO:0000256" key="5">
    <source>
        <dbReference type="ARBA" id="ARBA00023136"/>
    </source>
</evidence>
<organism evidence="7 8">
    <name type="scientific">Pseudoramibacter porci</name>
    <dbReference type="NCBI Taxonomy" id="2606631"/>
    <lineage>
        <taxon>Bacteria</taxon>
        <taxon>Bacillati</taxon>
        <taxon>Bacillota</taxon>
        <taxon>Clostridia</taxon>
        <taxon>Eubacteriales</taxon>
        <taxon>Eubacteriaceae</taxon>
        <taxon>Pseudoramibacter</taxon>
    </lineage>
</organism>
<dbReference type="PANTHER" id="PTHR35791:SF1">
    <property type="entry name" value="UPF0754 MEMBRANE PROTEIN YHEB"/>
    <property type="match status" value="1"/>
</dbReference>
<keyword evidence="4 6" id="KW-1133">Transmembrane helix</keyword>
<dbReference type="GO" id="GO:0012505">
    <property type="term" value="C:endomembrane system"/>
    <property type="evidence" value="ECO:0007669"/>
    <property type="project" value="UniProtKB-SubCell"/>
</dbReference>
<gene>
    <name evidence="7" type="ORF">FYJ52_04305</name>
</gene>
<evidence type="ECO:0000256" key="6">
    <source>
        <dbReference type="SAM" id="Phobius"/>
    </source>
</evidence>
<evidence type="ECO:0000256" key="3">
    <source>
        <dbReference type="ARBA" id="ARBA00022692"/>
    </source>
</evidence>
<comment type="subcellular location">
    <subcellularLocation>
        <location evidence="1">Endomembrane system</location>
    </subcellularLocation>
</comment>
<keyword evidence="3 6" id="KW-0812">Transmembrane</keyword>
<keyword evidence="5 6" id="KW-0472">Membrane</keyword>
<reference evidence="7 8" key="1">
    <citation type="submission" date="2019-08" db="EMBL/GenBank/DDBJ databases">
        <title>In-depth cultivation of the pig gut microbiome towards novel bacterial diversity and tailored functional studies.</title>
        <authorList>
            <person name="Wylensek D."/>
            <person name="Hitch T.C.A."/>
            <person name="Clavel T."/>
        </authorList>
    </citation>
    <scope>NUCLEOTIDE SEQUENCE [LARGE SCALE GENOMIC DNA]</scope>
    <source>
        <strain evidence="7 8">RF-744-FAT-4</strain>
    </source>
</reference>
<keyword evidence="8" id="KW-1185">Reference proteome</keyword>
<accession>A0A7X2NFS9</accession>